<dbReference type="KEGG" id="egt:105977462"/>
<evidence type="ECO:0008006" key="6">
    <source>
        <dbReference type="Google" id="ProtNLM"/>
    </source>
</evidence>
<dbReference type="Proteomes" id="UP000030748">
    <property type="component" value="Unassembled WGS sequence"/>
</dbReference>
<evidence type="ECO:0000313" key="4">
    <source>
        <dbReference type="EMBL" id="EYU20163.1"/>
    </source>
</evidence>
<dbReference type="InterPro" id="IPR013922">
    <property type="entry name" value="Cyclin_PHO80-like"/>
</dbReference>
<dbReference type="eggNOG" id="KOG1674">
    <property type="taxonomic scope" value="Eukaryota"/>
</dbReference>
<evidence type="ECO:0000256" key="1">
    <source>
        <dbReference type="ARBA" id="ARBA00007215"/>
    </source>
</evidence>
<dbReference type="OrthoDB" id="337735at2759"/>
<reference evidence="4 5" key="1">
    <citation type="journal article" date="2013" name="Proc. Natl. Acad. Sci. U.S.A.">
        <title>Fine-scale variation in meiotic recombination in Mimulus inferred from population shotgun sequencing.</title>
        <authorList>
            <person name="Hellsten U."/>
            <person name="Wright K.M."/>
            <person name="Jenkins J."/>
            <person name="Shu S."/>
            <person name="Yuan Y."/>
            <person name="Wessler S.R."/>
            <person name="Schmutz J."/>
            <person name="Willis J.H."/>
            <person name="Rokhsar D.S."/>
        </authorList>
    </citation>
    <scope>NUCLEOTIDE SEQUENCE [LARGE SCALE GENOMIC DNA]</scope>
    <source>
        <strain evidence="5">cv. DUN x IM62</strain>
    </source>
</reference>
<name>A0A022PZ46_ERYGU</name>
<keyword evidence="3" id="KW-0131">Cell cycle</keyword>
<organism evidence="4 5">
    <name type="scientific">Erythranthe guttata</name>
    <name type="common">Yellow monkey flower</name>
    <name type="synonym">Mimulus guttatus</name>
    <dbReference type="NCBI Taxonomy" id="4155"/>
    <lineage>
        <taxon>Eukaryota</taxon>
        <taxon>Viridiplantae</taxon>
        <taxon>Streptophyta</taxon>
        <taxon>Embryophyta</taxon>
        <taxon>Tracheophyta</taxon>
        <taxon>Spermatophyta</taxon>
        <taxon>Magnoliopsida</taxon>
        <taxon>eudicotyledons</taxon>
        <taxon>Gunneridae</taxon>
        <taxon>Pentapetalae</taxon>
        <taxon>asterids</taxon>
        <taxon>lamiids</taxon>
        <taxon>Lamiales</taxon>
        <taxon>Phrymaceae</taxon>
        <taxon>Erythranthe</taxon>
    </lineage>
</organism>
<dbReference type="InterPro" id="IPR036915">
    <property type="entry name" value="Cyclin-like_sf"/>
</dbReference>
<proteinExistence type="inferred from homology"/>
<sequence>MAELESCDVMMKVIKFLSSLLQRVSETNDGFRFFHTQRISIFHGLTRPTISIESYLERIFKYANCSPSCFVVAYIYLDRFAQKQPLLPINSFNVHRLLIASVLVSAKFMDDIFYNNAYYAKIGGITTAEMNLLEMDFLFGLGFQLNVSISTFHHYCSYLQREMLLEFPPLIISPNIGITDDHKLLFCVNEEGSTTSTTHQQQLAV</sequence>
<dbReference type="Pfam" id="PF08613">
    <property type="entry name" value="Cyclin"/>
    <property type="match status" value="1"/>
</dbReference>
<dbReference type="CDD" id="cd20604">
    <property type="entry name" value="CYCLIN_AtCycU-like"/>
    <property type="match status" value="1"/>
</dbReference>
<evidence type="ECO:0000256" key="2">
    <source>
        <dbReference type="ARBA" id="ARBA00022618"/>
    </source>
</evidence>
<dbReference type="STRING" id="4155.A0A022PZ46"/>
<comment type="similarity">
    <text evidence="1">Belongs to the cyclin family. Cyclin U/P subfamily.</text>
</comment>
<dbReference type="EMBL" id="KI632289">
    <property type="protein sequence ID" value="EYU20163.1"/>
    <property type="molecule type" value="Genomic_DNA"/>
</dbReference>
<keyword evidence="2" id="KW-0132">Cell division</keyword>
<keyword evidence="5" id="KW-1185">Reference proteome</keyword>
<accession>A0A022PZ46</accession>
<protein>
    <recommendedName>
        <fullName evidence="6">Cyclin</fullName>
    </recommendedName>
</protein>
<dbReference type="PANTHER" id="PTHR15615:SF101">
    <property type="entry name" value="CYCLIN-U4-1"/>
    <property type="match status" value="1"/>
</dbReference>
<dbReference type="PANTHER" id="PTHR15615">
    <property type="match status" value="1"/>
</dbReference>
<dbReference type="OMA" id="VMRNMYS"/>
<dbReference type="GO" id="GO:0019901">
    <property type="term" value="F:protein kinase binding"/>
    <property type="evidence" value="ECO:0007669"/>
    <property type="project" value="InterPro"/>
</dbReference>
<dbReference type="GO" id="GO:0051301">
    <property type="term" value="P:cell division"/>
    <property type="evidence" value="ECO:0007669"/>
    <property type="project" value="UniProtKB-KW"/>
</dbReference>
<dbReference type="SUPFAM" id="SSF47954">
    <property type="entry name" value="Cyclin-like"/>
    <property type="match status" value="1"/>
</dbReference>
<gene>
    <name evidence="4" type="ORF">MIMGU_mgv1a024090mg</name>
</gene>
<evidence type="ECO:0000256" key="3">
    <source>
        <dbReference type="ARBA" id="ARBA00023306"/>
    </source>
</evidence>
<dbReference type="Gene3D" id="1.10.472.10">
    <property type="entry name" value="Cyclin-like"/>
    <property type="match status" value="1"/>
</dbReference>
<dbReference type="AlphaFoldDB" id="A0A022PZ46"/>
<evidence type="ECO:0000313" key="5">
    <source>
        <dbReference type="Proteomes" id="UP000030748"/>
    </source>
</evidence>
<dbReference type="PhylomeDB" id="A0A022PZ46"/>